<protein>
    <submittedName>
        <fullName evidence="1">Uncharacterized protein</fullName>
    </submittedName>
</protein>
<gene>
    <name evidence="1" type="ORF">CC86DRAFT_115546</name>
</gene>
<dbReference type="Proteomes" id="UP000799424">
    <property type="component" value="Unassembled WGS sequence"/>
</dbReference>
<evidence type="ECO:0000313" key="1">
    <source>
        <dbReference type="EMBL" id="KAF2820620.1"/>
    </source>
</evidence>
<name>A0A6A6ZHV5_9PLEO</name>
<dbReference type="EMBL" id="MU006240">
    <property type="protein sequence ID" value="KAF2820620.1"/>
    <property type="molecule type" value="Genomic_DNA"/>
</dbReference>
<keyword evidence="2" id="KW-1185">Reference proteome</keyword>
<proteinExistence type="predicted"/>
<sequence length="101" mass="11434">MRLPVAFSWCLCFKLSVQKPSRIHRLYLRALSLQVPREFIGLVLETTCHSVCCSICVAAGTRPVTGNDMPTAFLPFHQLPRHSMSRMFSGICCVVCRRVFC</sequence>
<accession>A0A6A6ZHV5</accession>
<organism evidence="1 2">
    <name type="scientific">Ophiobolus disseminans</name>
    <dbReference type="NCBI Taxonomy" id="1469910"/>
    <lineage>
        <taxon>Eukaryota</taxon>
        <taxon>Fungi</taxon>
        <taxon>Dikarya</taxon>
        <taxon>Ascomycota</taxon>
        <taxon>Pezizomycotina</taxon>
        <taxon>Dothideomycetes</taxon>
        <taxon>Pleosporomycetidae</taxon>
        <taxon>Pleosporales</taxon>
        <taxon>Pleosporineae</taxon>
        <taxon>Phaeosphaeriaceae</taxon>
        <taxon>Ophiobolus</taxon>
    </lineage>
</organism>
<reference evidence="1" key="1">
    <citation type="journal article" date="2020" name="Stud. Mycol.">
        <title>101 Dothideomycetes genomes: a test case for predicting lifestyles and emergence of pathogens.</title>
        <authorList>
            <person name="Haridas S."/>
            <person name="Albert R."/>
            <person name="Binder M."/>
            <person name="Bloem J."/>
            <person name="Labutti K."/>
            <person name="Salamov A."/>
            <person name="Andreopoulos B."/>
            <person name="Baker S."/>
            <person name="Barry K."/>
            <person name="Bills G."/>
            <person name="Bluhm B."/>
            <person name="Cannon C."/>
            <person name="Castanera R."/>
            <person name="Culley D."/>
            <person name="Daum C."/>
            <person name="Ezra D."/>
            <person name="Gonzalez J."/>
            <person name="Henrissat B."/>
            <person name="Kuo A."/>
            <person name="Liang C."/>
            <person name="Lipzen A."/>
            <person name="Lutzoni F."/>
            <person name="Magnuson J."/>
            <person name="Mondo S."/>
            <person name="Nolan M."/>
            <person name="Ohm R."/>
            <person name="Pangilinan J."/>
            <person name="Park H.-J."/>
            <person name="Ramirez L."/>
            <person name="Alfaro M."/>
            <person name="Sun H."/>
            <person name="Tritt A."/>
            <person name="Yoshinaga Y."/>
            <person name="Zwiers L.-H."/>
            <person name="Turgeon B."/>
            <person name="Goodwin S."/>
            <person name="Spatafora J."/>
            <person name="Crous P."/>
            <person name="Grigoriev I."/>
        </authorList>
    </citation>
    <scope>NUCLEOTIDE SEQUENCE</scope>
    <source>
        <strain evidence="1">CBS 113818</strain>
    </source>
</reference>
<evidence type="ECO:0000313" key="2">
    <source>
        <dbReference type="Proteomes" id="UP000799424"/>
    </source>
</evidence>
<dbReference type="AlphaFoldDB" id="A0A6A6ZHV5"/>